<keyword evidence="1" id="KW-0175">Coiled coil</keyword>
<evidence type="ECO:0000313" key="3">
    <source>
        <dbReference type="Proteomes" id="UP000614714"/>
    </source>
</evidence>
<reference evidence="2 3" key="1">
    <citation type="submission" date="2020-12" db="EMBL/GenBank/DDBJ databases">
        <title>Geomonas sp. Red421, isolated from paddy soil.</title>
        <authorList>
            <person name="Xu Z."/>
            <person name="Zhang Z."/>
            <person name="Masuda Y."/>
            <person name="Itoh H."/>
            <person name="Senoo K."/>
        </authorList>
    </citation>
    <scope>NUCLEOTIDE SEQUENCE [LARGE SCALE GENOMIC DNA]</scope>
    <source>
        <strain evidence="2 3">Red421</strain>
    </source>
</reference>
<dbReference type="SUPFAM" id="SSF57997">
    <property type="entry name" value="Tropomyosin"/>
    <property type="match status" value="1"/>
</dbReference>
<accession>A0ABS0YGZ3</accession>
<dbReference type="EMBL" id="JAEMHL010000008">
    <property type="protein sequence ID" value="MBJ6751575.1"/>
    <property type="molecule type" value="Genomic_DNA"/>
</dbReference>
<protein>
    <recommendedName>
        <fullName evidence="4">Capsule polysaccharide biosynthesis protein</fullName>
    </recommendedName>
</protein>
<evidence type="ECO:0008006" key="4">
    <source>
        <dbReference type="Google" id="ProtNLM"/>
    </source>
</evidence>
<feature type="coiled-coil region" evidence="1">
    <location>
        <begin position="633"/>
        <end position="758"/>
    </location>
</feature>
<dbReference type="Pfam" id="PF05159">
    <property type="entry name" value="Capsule_synth"/>
    <property type="match status" value="1"/>
</dbReference>
<name>A0ABS0YGZ3_9BACT</name>
<proteinExistence type="predicted"/>
<dbReference type="Proteomes" id="UP000614714">
    <property type="component" value="Unassembled WGS sequence"/>
</dbReference>
<gene>
    <name evidence="2" type="ORF">JFN91_15275</name>
</gene>
<evidence type="ECO:0000313" key="2">
    <source>
        <dbReference type="EMBL" id="MBJ6751575.1"/>
    </source>
</evidence>
<comment type="caution">
    <text evidence="2">The sequence shown here is derived from an EMBL/GenBank/DDBJ whole genome shotgun (WGS) entry which is preliminary data.</text>
</comment>
<dbReference type="RefSeq" id="WP_199390050.1">
    <property type="nucleotide sequence ID" value="NZ_JAEMHL010000008.1"/>
</dbReference>
<sequence length="851" mass="96157">MNVLFYIEPLIEKNDPIWKAGWLKYCCGNIIKTLNASGADFSFLLALNEPLASVQLDFASPKIVFTQQELLAPFTQGYLEATICWYKESYSAAQMSYYVDLMHHKIGAFVPDIIITFSPAPFLKTAYPSALLLHHEYSIFSRSPYPESWFLDPCGMSETSFPNRFKLPCDTTLDKDQSALLKAFKRTCIEVMDKTSPFKAIMAKERKRFQHLVLLPLQDSSYYSFDGIVDFRSQYDFLVHVLEHVPADIGVVVTMHPDYQAIKPSAFEYLRNKYENCIFHPEFCQYNSVSQFLVAETDAVITVSSTVGLQTAFFDKKLCTFGNAFSFLAGCTSLADLPSYLASPPSDNDGILNWIVTRYAIQKQDMLSPDWLSSFLVRSLQRFRDNGGITEDFYDVITPPESIYSRLIQHMEKQVPALPQLARTTTIPYAQLYFDTGTGFSEALSLKLSIGSDNRLTSLKFKPAPSEPVRSLRFDPLNDYVSLELLEMYAVTPGGPIPLAVQSTNAVLRREAIYHFNTLDSILEIACPGLEIEEVVIHLKYLCTGHKALAHIIDTCSEQENHLRSLQISVEQGNRRITELEASLGQSEVHATRLMESLVRAGETTAALRLEANAKDRTIETLKETAAACHLQLGHLENTAQDQKHQIAHLEEAVAHQNHQVEQLQKTLAQLEHAAGVREHEVEQLQKALAQLEHAAGVREHEVEQLQEALAQSQHTAESRKHEVEQLQEALSASEESLSELQRELKATRQERAHLQAALSHHQATMMQADEILAQEIAAVEKYRHDAEETIATLRADIELRDDTIRQRNELINVLGSEARDQRQRIEDLLASASWRATAPLRKIYGLLRKQ</sequence>
<organism evidence="2 3">
    <name type="scientific">Geomonas anaerohicana</name>
    <dbReference type="NCBI Taxonomy" id="2798583"/>
    <lineage>
        <taxon>Bacteria</taxon>
        <taxon>Pseudomonadati</taxon>
        <taxon>Thermodesulfobacteriota</taxon>
        <taxon>Desulfuromonadia</taxon>
        <taxon>Geobacterales</taxon>
        <taxon>Geobacteraceae</taxon>
        <taxon>Geomonas</taxon>
    </lineage>
</organism>
<evidence type="ECO:0000256" key="1">
    <source>
        <dbReference type="SAM" id="Coils"/>
    </source>
</evidence>
<dbReference type="Gene3D" id="1.10.287.1490">
    <property type="match status" value="1"/>
</dbReference>
<keyword evidence="3" id="KW-1185">Reference proteome</keyword>
<dbReference type="InterPro" id="IPR007833">
    <property type="entry name" value="Capsule_polysaccharide_synth"/>
</dbReference>